<dbReference type="eggNOG" id="COG1847">
    <property type="taxonomic scope" value="Bacteria"/>
</dbReference>
<dbReference type="CDD" id="cd02325">
    <property type="entry name" value="R3H"/>
    <property type="match status" value="1"/>
</dbReference>
<dbReference type="InterPro" id="IPR039247">
    <property type="entry name" value="KhpB"/>
</dbReference>
<keyword evidence="4" id="KW-1185">Reference proteome</keyword>
<feature type="region of interest" description="Disordered" evidence="1">
    <location>
        <begin position="1"/>
        <end position="20"/>
    </location>
</feature>
<feature type="compositionally biased region" description="Polar residues" evidence="1">
    <location>
        <begin position="11"/>
        <end position="20"/>
    </location>
</feature>
<feature type="domain" description="R3H" evidence="2">
    <location>
        <begin position="109"/>
        <end position="173"/>
    </location>
</feature>
<protein>
    <submittedName>
        <fullName evidence="3">R2H domain-containing protein</fullName>
    </submittedName>
</protein>
<dbReference type="InterPro" id="IPR001374">
    <property type="entry name" value="R3H_dom"/>
</dbReference>
<dbReference type="InterPro" id="IPR036867">
    <property type="entry name" value="R3H_dom_sf"/>
</dbReference>
<dbReference type="Gene3D" id="3.30.1370.50">
    <property type="entry name" value="R3H-like domain"/>
    <property type="match status" value="1"/>
</dbReference>
<proteinExistence type="predicted"/>
<dbReference type="SUPFAM" id="SSF82708">
    <property type="entry name" value="R3H domain"/>
    <property type="match status" value="1"/>
</dbReference>
<dbReference type="PANTHER" id="PTHR35800">
    <property type="entry name" value="PROTEIN JAG"/>
    <property type="match status" value="1"/>
</dbReference>
<accession>Q83MN7</accession>
<reference evidence="3 4" key="1">
    <citation type="journal article" date="2003" name="Genome Res.">
        <title>Tropheryma whipplei twist: a human pathogenic Actinobacteria with a reduced genome.</title>
        <authorList>
            <person name="Raoult D."/>
            <person name="Ogata H."/>
            <person name="Audic S."/>
            <person name="Robert C."/>
            <person name="Suhre K."/>
            <person name="Drancourt M."/>
            <person name="Claverie J.-M."/>
        </authorList>
    </citation>
    <scope>NUCLEOTIDE SEQUENCE [LARGE SCALE GENOMIC DNA]</scope>
    <source>
        <strain evidence="3 4">Twist</strain>
    </source>
</reference>
<evidence type="ECO:0000259" key="2">
    <source>
        <dbReference type="PROSITE" id="PS51061"/>
    </source>
</evidence>
<sequence length="173" mass="18642">MQREGDCMTEGLTNGLDSESNMGSDADRVANLAADYLEGFLDICDLDGDIKVSLSEDRISISVNDDTDALAPLSDPVVVKALRDLMALHVRTRAQHACKVALSIGRSSQIKEEALRNMVLAGIAKIKAGVWAVHMPHMCSYDRRIVHRIAADMGCASKSQGVGPSRHVVLSNP</sequence>
<dbReference type="AlphaFoldDB" id="Q83MN7"/>
<dbReference type="GO" id="GO:0003723">
    <property type="term" value="F:RNA binding"/>
    <property type="evidence" value="ECO:0007669"/>
    <property type="project" value="InterPro"/>
</dbReference>
<organism evidence="3 4">
    <name type="scientific">Tropheryma whipplei (strain Twist)</name>
    <name type="common">Whipple's bacillus</name>
    <dbReference type="NCBI Taxonomy" id="203267"/>
    <lineage>
        <taxon>Bacteria</taxon>
        <taxon>Bacillati</taxon>
        <taxon>Actinomycetota</taxon>
        <taxon>Actinomycetes</taxon>
        <taxon>Micrococcales</taxon>
        <taxon>Tropherymataceae</taxon>
        <taxon>Tropheryma</taxon>
    </lineage>
</organism>
<evidence type="ECO:0000313" key="4">
    <source>
        <dbReference type="Proteomes" id="UP000002200"/>
    </source>
</evidence>
<gene>
    <name evidence="3" type="ordered locus">TWT_804</name>
</gene>
<dbReference type="KEGG" id="twh:TWT_804"/>
<dbReference type="EMBL" id="AE014184">
    <property type="protein sequence ID" value="AAO44901.1"/>
    <property type="molecule type" value="Genomic_DNA"/>
</dbReference>
<name>Q83MN7_TROWT</name>
<evidence type="ECO:0000256" key="1">
    <source>
        <dbReference type="SAM" id="MobiDB-lite"/>
    </source>
</evidence>
<evidence type="ECO:0000313" key="3">
    <source>
        <dbReference type="EMBL" id="AAO44901.1"/>
    </source>
</evidence>
<dbReference type="STRING" id="203267.TWT_804"/>
<dbReference type="Pfam" id="PF01424">
    <property type="entry name" value="R3H"/>
    <property type="match status" value="1"/>
</dbReference>
<dbReference type="PROSITE" id="PS51061">
    <property type="entry name" value="R3H"/>
    <property type="match status" value="1"/>
</dbReference>
<dbReference type="PANTHER" id="PTHR35800:SF1">
    <property type="entry name" value="RNA-BINDING PROTEIN KHPB"/>
    <property type="match status" value="1"/>
</dbReference>
<dbReference type="HOGENOM" id="CLU_042512_3_0_11"/>
<dbReference type="SMART" id="SM00393">
    <property type="entry name" value="R3H"/>
    <property type="match status" value="1"/>
</dbReference>
<dbReference type="Proteomes" id="UP000002200">
    <property type="component" value="Chromosome"/>
</dbReference>